<feature type="transmembrane region" description="Helical" evidence="1">
    <location>
        <begin position="155"/>
        <end position="173"/>
    </location>
</feature>
<reference evidence="2" key="1">
    <citation type="submission" date="2021-03" db="EMBL/GenBank/DDBJ databases">
        <title>Proteiniclasticum marinus sp. nov., isolated from tidal flat sediment.</title>
        <authorList>
            <person name="Namirimu T."/>
            <person name="Yang J.-A."/>
            <person name="Yang S.-H."/>
            <person name="Kim Y.-J."/>
            <person name="Kwon K.K."/>
        </authorList>
    </citation>
    <scope>NUCLEOTIDE SEQUENCE</scope>
    <source>
        <strain evidence="2">SCR006</strain>
    </source>
</reference>
<evidence type="ECO:0000313" key="2">
    <source>
        <dbReference type="EMBL" id="MBO1263636.1"/>
    </source>
</evidence>
<proteinExistence type="predicted"/>
<protein>
    <submittedName>
        <fullName evidence="2">DUF2812 domain-containing protein</fullName>
    </submittedName>
</protein>
<keyword evidence="1" id="KW-0472">Membrane</keyword>
<keyword evidence="1" id="KW-1133">Transmembrane helix</keyword>
<dbReference type="EMBL" id="JAFNJU010000001">
    <property type="protein sequence ID" value="MBO1263636.1"/>
    <property type="molecule type" value="Genomic_DNA"/>
</dbReference>
<dbReference type="RefSeq" id="WP_207598149.1">
    <property type="nucleotide sequence ID" value="NZ_JAFNJU010000001.1"/>
</dbReference>
<evidence type="ECO:0000256" key="1">
    <source>
        <dbReference type="SAM" id="Phobius"/>
    </source>
</evidence>
<dbReference type="AlphaFoldDB" id="A0A939H8W1"/>
<accession>A0A939H8W1</accession>
<gene>
    <name evidence="2" type="ORF">J3A84_01095</name>
</gene>
<evidence type="ECO:0000313" key="3">
    <source>
        <dbReference type="Proteomes" id="UP000664218"/>
    </source>
</evidence>
<feature type="transmembrane region" description="Helical" evidence="1">
    <location>
        <begin position="207"/>
        <end position="223"/>
    </location>
</feature>
<comment type="caution">
    <text evidence="2">The sequence shown here is derived from an EMBL/GenBank/DDBJ whole genome shotgun (WGS) entry which is preliminary data.</text>
</comment>
<dbReference type="Pfam" id="PF11193">
    <property type="entry name" value="DUF2812"/>
    <property type="match status" value="1"/>
</dbReference>
<organism evidence="2 3">
    <name type="scientific">Proteiniclasticum aestuarii</name>
    <dbReference type="NCBI Taxonomy" id="2817862"/>
    <lineage>
        <taxon>Bacteria</taxon>
        <taxon>Bacillati</taxon>
        <taxon>Bacillota</taxon>
        <taxon>Clostridia</taxon>
        <taxon>Eubacteriales</taxon>
        <taxon>Clostridiaceae</taxon>
        <taxon>Proteiniclasticum</taxon>
    </lineage>
</organism>
<dbReference type="InterPro" id="IPR021359">
    <property type="entry name" value="DUF2812"/>
</dbReference>
<dbReference type="Proteomes" id="UP000664218">
    <property type="component" value="Unassembled WGS sequence"/>
</dbReference>
<name>A0A939H8W1_9CLOT</name>
<feature type="transmembrane region" description="Helical" evidence="1">
    <location>
        <begin position="118"/>
        <end position="135"/>
    </location>
</feature>
<keyword evidence="3" id="KW-1185">Reference proteome</keyword>
<keyword evidence="1" id="KW-0812">Transmembrane</keyword>
<sequence>MAKRFWVPYAAYDVESIRMWLEEKADEGYRLKKMKPYFAVFEETDREHLKFHLEPTLKDAREPESEVVEAHADRGWTYAGTLADHFHVYYAEKDTPDFYTDPHSVKWKYEEKLKKERWGIFWSIPGFLLLFLLDLDFLNGFSDPILWILQNLQVYHLLYLSFIVLGLMTKVITYRRHKKYVENLDEKEDFQTPSTGIFRMVNLMGNFLFYGAAIGILLFAFSADQEMYGYREIENLDFEPVITLEEIEELKDPDFREEEPFDYGNYASVRKSIFLNDQIVIDENLWIINRYSPGLQTTYYQVSSQWILNFFEDRLISRVEKSTGDTDSIKETYGNVSVSYFDVPELRTMILRMEDRLMVVNYRGRVDLKSFKELIAERFSASVESALAKSE</sequence>